<dbReference type="GO" id="GO:0016787">
    <property type="term" value="F:hydrolase activity"/>
    <property type="evidence" value="ECO:0007669"/>
    <property type="project" value="UniProtKB-KW"/>
</dbReference>
<name>A0A9D2RJK0_9FIRM</name>
<reference evidence="3" key="2">
    <citation type="submission" date="2021-04" db="EMBL/GenBank/DDBJ databases">
        <authorList>
            <person name="Gilroy R."/>
        </authorList>
    </citation>
    <scope>NUCLEOTIDE SEQUENCE</scope>
    <source>
        <strain evidence="3">CHK188-4685</strain>
    </source>
</reference>
<dbReference type="GO" id="GO:0005576">
    <property type="term" value="C:extracellular region"/>
    <property type="evidence" value="ECO:0007669"/>
    <property type="project" value="InterPro"/>
</dbReference>
<evidence type="ECO:0000313" key="4">
    <source>
        <dbReference type="Proteomes" id="UP000886804"/>
    </source>
</evidence>
<dbReference type="InterPro" id="IPR029058">
    <property type="entry name" value="AB_hydrolase_fold"/>
</dbReference>
<evidence type="ECO:0000256" key="1">
    <source>
        <dbReference type="ARBA" id="ARBA00022729"/>
    </source>
</evidence>
<dbReference type="InterPro" id="IPR050955">
    <property type="entry name" value="Plant_Biomass_Hydrol_Est"/>
</dbReference>
<accession>A0A9D2RJK0</accession>
<dbReference type="PANTHER" id="PTHR43037:SF5">
    <property type="entry name" value="FERULOYL ESTERASE"/>
    <property type="match status" value="1"/>
</dbReference>
<dbReference type="SUPFAM" id="SSF53474">
    <property type="entry name" value="alpha/beta-Hydrolases"/>
    <property type="match status" value="1"/>
</dbReference>
<dbReference type="AlphaFoldDB" id="A0A9D2RJK0"/>
<reference evidence="3" key="1">
    <citation type="journal article" date="2021" name="PeerJ">
        <title>Extensive microbial diversity within the chicken gut microbiome revealed by metagenomics and culture.</title>
        <authorList>
            <person name="Gilroy R."/>
            <person name="Ravi A."/>
            <person name="Getino M."/>
            <person name="Pursley I."/>
            <person name="Horton D.L."/>
            <person name="Alikhan N.F."/>
            <person name="Baker D."/>
            <person name="Gharbi K."/>
            <person name="Hall N."/>
            <person name="Watson M."/>
            <person name="Adriaenssens E.M."/>
            <person name="Foster-Nyarko E."/>
            <person name="Jarju S."/>
            <person name="Secka A."/>
            <person name="Antonio M."/>
            <person name="Oren A."/>
            <person name="Chaudhuri R.R."/>
            <person name="La Ragione R."/>
            <person name="Hildebrand F."/>
            <person name="Pallen M.J."/>
        </authorList>
    </citation>
    <scope>NUCLEOTIDE SEQUENCE</scope>
    <source>
        <strain evidence="3">CHK188-4685</strain>
    </source>
</reference>
<dbReference type="EMBL" id="DWYS01000041">
    <property type="protein sequence ID" value="HJB06874.1"/>
    <property type="molecule type" value="Genomic_DNA"/>
</dbReference>
<dbReference type="Pfam" id="PF10503">
    <property type="entry name" value="Esterase_PHB"/>
    <property type="match status" value="1"/>
</dbReference>
<evidence type="ECO:0000256" key="2">
    <source>
        <dbReference type="ARBA" id="ARBA00022801"/>
    </source>
</evidence>
<keyword evidence="1" id="KW-0732">Signal</keyword>
<sequence>YLAPGLVYNRPCIIIAPPDHVPVLEYLENSFWLDFAHKNQIFLHILIPENGGWKQDGTDGDYMNQVYIQVNSRRAYVVMQDNIYAVGIGNGSSIAHQAVMKMSSEWSGLATFGDLKDSALLNREITSAPVRTGKTELTISASKVQVPVWVAWSEHTGINAQVCQYWKTINDSQSEPYSNQWADEIYVPNPICKKSQINEEKIAQIRITNGFDGALTEKFFAEVWDWMKQFCRHRSFGTKMLRRRIEPSQYGFSSHSMELDGFTRSWFEYVPCQVQKSSKAVPLVVCMHGRGGTAESFISLSGMSRVAEERNFIAVFPEACVSQQRPDGLRNLLLWNGCYREQPIDDTAFILQIIEQVKKRYPVDPTRIYACGQSSGGMMTSTLAIRAPRVFAAVAPWSALVSPDHELQLPQTITPAVPYFFLFGENDWLCSDPEHGELEYHPSKQIAAFLKNLIRLYHLNETPLSYRCGEIHYFVYLNSQNVPMLTVGTVENMSHANYPGESWASYDQFFAKFSKLEDGTLLYMGQPAV</sequence>
<organism evidence="3 4">
    <name type="scientific">Candidatus Enterocloster faecavium</name>
    <dbReference type="NCBI Taxonomy" id="2838560"/>
    <lineage>
        <taxon>Bacteria</taxon>
        <taxon>Bacillati</taxon>
        <taxon>Bacillota</taxon>
        <taxon>Clostridia</taxon>
        <taxon>Lachnospirales</taxon>
        <taxon>Lachnospiraceae</taxon>
        <taxon>Enterocloster</taxon>
    </lineage>
</organism>
<keyword evidence="2" id="KW-0378">Hydrolase</keyword>
<protein>
    <submittedName>
        <fullName evidence="3">Prolyl oligopeptidase family serine peptidase</fullName>
    </submittedName>
</protein>
<dbReference type="Gene3D" id="3.40.50.1820">
    <property type="entry name" value="alpha/beta hydrolase"/>
    <property type="match status" value="1"/>
</dbReference>
<dbReference type="InterPro" id="IPR010126">
    <property type="entry name" value="Esterase_phb"/>
</dbReference>
<proteinExistence type="predicted"/>
<dbReference type="PANTHER" id="PTHR43037">
    <property type="entry name" value="UNNAMED PRODUCT-RELATED"/>
    <property type="match status" value="1"/>
</dbReference>
<gene>
    <name evidence="3" type="ORF">H9716_03300</name>
</gene>
<dbReference type="Proteomes" id="UP000886804">
    <property type="component" value="Unassembled WGS sequence"/>
</dbReference>
<comment type="caution">
    <text evidence="3">The sequence shown here is derived from an EMBL/GenBank/DDBJ whole genome shotgun (WGS) entry which is preliminary data.</text>
</comment>
<feature type="non-terminal residue" evidence="3">
    <location>
        <position position="1"/>
    </location>
</feature>
<evidence type="ECO:0000313" key="3">
    <source>
        <dbReference type="EMBL" id="HJB06874.1"/>
    </source>
</evidence>